<dbReference type="InterPro" id="IPR028082">
    <property type="entry name" value="Peripla_BP_I"/>
</dbReference>
<evidence type="ECO:0000313" key="9">
    <source>
        <dbReference type="EMBL" id="CAL1592271.1"/>
    </source>
</evidence>
<feature type="chain" id="PRO_5043393715" description="Receptor ligand binding region domain-containing protein" evidence="7">
    <location>
        <begin position="19"/>
        <end position="174"/>
    </location>
</feature>
<dbReference type="InterPro" id="IPR000337">
    <property type="entry name" value="GPCR_3"/>
</dbReference>
<dbReference type="GO" id="GO:0004930">
    <property type="term" value="F:G protein-coupled receptor activity"/>
    <property type="evidence" value="ECO:0007669"/>
    <property type="project" value="InterPro"/>
</dbReference>
<feature type="signal peptide" evidence="7">
    <location>
        <begin position="1"/>
        <end position="18"/>
    </location>
</feature>
<evidence type="ECO:0000259" key="8">
    <source>
        <dbReference type="Pfam" id="PF01094"/>
    </source>
</evidence>
<keyword evidence="6" id="KW-0325">Glycoprotein</keyword>
<dbReference type="GO" id="GO:0016020">
    <property type="term" value="C:membrane"/>
    <property type="evidence" value="ECO:0007669"/>
    <property type="project" value="UniProtKB-SubCell"/>
</dbReference>
<evidence type="ECO:0000256" key="7">
    <source>
        <dbReference type="SAM" id="SignalP"/>
    </source>
</evidence>
<evidence type="ECO:0000313" key="10">
    <source>
        <dbReference type="Proteomes" id="UP001497482"/>
    </source>
</evidence>
<evidence type="ECO:0000256" key="6">
    <source>
        <dbReference type="ARBA" id="ARBA00023180"/>
    </source>
</evidence>
<name>A0AAV2KVP8_KNICA</name>
<dbReference type="AlphaFoldDB" id="A0AAV2KVP8"/>
<evidence type="ECO:0000256" key="2">
    <source>
        <dbReference type="ARBA" id="ARBA00022692"/>
    </source>
</evidence>
<keyword evidence="7" id="KW-0732">Signal</keyword>
<dbReference type="PRINTS" id="PR01053">
    <property type="entry name" value="MTABOTROPC3R"/>
</dbReference>
<dbReference type="PRINTS" id="PR00248">
    <property type="entry name" value="GPCRMGR"/>
</dbReference>
<reference evidence="9 10" key="1">
    <citation type="submission" date="2024-04" db="EMBL/GenBank/DDBJ databases">
        <authorList>
            <person name="Waldvogel A.-M."/>
            <person name="Schoenle A."/>
        </authorList>
    </citation>
    <scope>NUCLEOTIDE SEQUENCE [LARGE SCALE GENOMIC DNA]</scope>
</reference>
<evidence type="ECO:0000256" key="1">
    <source>
        <dbReference type="ARBA" id="ARBA00004141"/>
    </source>
</evidence>
<dbReference type="SUPFAM" id="SSF53822">
    <property type="entry name" value="Periplasmic binding protein-like I"/>
    <property type="match status" value="1"/>
</dbReference>
<keyword evidence="4" id="KW-0472">Membrane</keyword>
<dbReference type="InterPro" id="IPR050726">
    <property type="entry name" value="mGluR"/>
</dbReference>
<proteinExistence type="predicted"/>
<keyword evidence="3" id="KW-1133">Transmembrane helix</keyword>
<gene>
    <name evidence="9" type="ORF">KC01_LOCUS21546</name>
</gene>
<feature type="domain" description="Receptor ligand binding region" evidence="8">
    <location>
        <begin position="69"/>
        <end position="159"/>
    </location>
</feature>
<organism evidence="9 10">
    <name type="scientific">Knipowitschia caucasica</name>
    <name type="common">Caucasian dwarf goby</name>
    <name type="synonym">Pomatoschistus caucasicus</name>
    <dbReference type="NCBI Taxonomy" id="637954"/>
    <lineage>
        <taxon>Eukaryota</taxon>
        <taxon>Metazoa</taxon>
        <taxon>Chordata</taxon>
        <taxon>Craniata</taxon>
        <taxon>Vertebrata</taxon>
        <taxon>Euteleostomi</taxon>
        <taxon>Actinopterygii</taxon>
        <taxon>Neopterygii</taxon>
        <taxon>Teleostei</taxon>
        <taxon>Neoteleostei</taxon>
        <taxon>Acanthomorphata</taxon>
        <taxon>Gobiaria</taxon>
        <taxon>Gobiiformes</taxon>
        <taxon>Gobioidei</taxon>
        <taxon>Gobiidae</taxon>
        <taxon>Gobiinae</taxon>
        <taxon>Knipowitschia</taxon>
    </lineage>
</organism>
<dbReference type="Gene3D" id="3.40.50.2300">
    <property type="match status" value="1"/>
</dbReference>
<sequence>MVPALLLFFFSTLRTVLLSMGGGGGDNAQSKREVRIEGDLVLGGLFPVHEKGAGMEECGRVNEARGIQRLEAMLFAIDRINQDPSLLPGVTLGVHVLDTCSRDTYALEQALEFVRASLTKVDDTEFICPDGSYALQDDSPLAIAGVIGGSFSSVSIQVTLALIGGHSSMMRVDN</sequence>
<dbReference type="Proteomes" id="UP001497482">
    <property type="component" value="Chromosome 2"/>
</dbReference>
<dbReference type="PANTHER" id="PTHR24060">
    <property type="entry name" value="METABOTROPIC GLUTAMATE RECEPTOR"/>
    <property type="match status" value="1"/>
</dbReference>
<dbReference type="Pfam" id="PF01094">
    <property type="entry name" value="ANF_receptor"/>
    <property type="match status" value="1"/>
</dbReference>
<accession>A0AAV2KVP8</accession>
<dbReference type="EMBL" id="OZ035824">
    <property type="protein sequence ID" value="CAL1592271.1"/>
    <property type="molecule type" value="Genomic_DNA"/>
</dbReference>
<keyword evidence="10" id="KW-1185">Reference proteome</keyword>
<keyword evidence="5" id="KW-0675">Receptor</keyword>
<keyword evidence="2" id="KW-0812">Transmembrane</keyword>
<dbReference type="InterPro" id="IPR001828">
    <property type="entry name" value="ANF_lig-bd_rcpt"/>
</dbReference>
<protein>
    <recommendedName>
        <fullName evidence="8">Receptor ligand binding region domain-containing protein</fullName>
    </recommendedName>
</protein>
<evidence type="ECO:0000256" key="3">
    <source>
        <dbReference type="ARBA" id="ARBA00022989"/>
    </source>
</evidence>
<dbReference type="InterPro" id="IPR001234">
    <property type="entry name" value="GPCR_3_mGluR3"/>
</dbReference>
<evidence type="ECO:0000256" key="5">
    <source>
        <dbReference type="ARBA" id="ARBA00023170"/>
    </source>
</evidence>
<comment type="subcellular location">
    <subcellularLocation>
        <location evidence="1">Membrane</location>
        <topology evidence="1">Multi-pass membrane protein</topology>
    </subcellularLocation>
</comment>
<evidence type="ECO:0000256" key="4">
    <source>
        <dbReference type="ARBA" id="ARBA00023136"/>
    </source>
</evidence>